<feature type="region of interest" description="Disordered" evidence="1">
    <location>
        <begin position="388"/>
        <end position="407"/>
    </location>
</feature>
<feature type="compositionally biased region" description="Polar residues" evidence="1">
    <location>
        <begin position="388"/>
        <end position="399"/>
    </location>
</feature>
<dbReference type="InterPro" id="IPR011055">
    <property type="entry name" value="Dup_hybrid_motif"/>
</dbReference>
<feature type="region of interest" description="Disordered" evidence="1">
    <location>
        <begin position="294"/>
        <end position="333"/>
    </location>
</feature>
<dbReference type="AlphaFoldDB" id="A0A660L785"/>
<dbReference type="GO" id="GO:0004222">
    <property type="term" value="F:metalloendopeptidase activity"/>
    <property type="evidence" value="ECO:0007669"/>
    <property type="project" value="TreeGrafter"/>
</dbReference>
<protein>
    <submittedName>
        <fullName evidence="4">Murein DD-endopeptidase MepM/ murein hydrolase activator NlpD</fullName>
    </submittedName>
</protein>
<accession>A0A660L785</accession>
<dbReference type="InterPro" id="IPR050570">
    <property type="entry name" value="Cell_wall_metabolism_enzyme"/>
</dbReference>
<evidence type="ECO:0000313" key="5">
    <source>
        <dbReference type="Proteomes" id="UP000278962"/>
    </source>
</evidence>
<feature type="chain" id="PRO_5024805342" evidence="2">
    <location>
        <begin position="25"/>
        <end position="445"/>
    </location>
</feature>
<keyword evidence="4" id="KW-0378">Hydrolase</keyword>
<feature type="domain" description="M23ase beta-sheet core" evidence="3">
    <location>
        <begin position="183"/>
        <end position="275"/>
    </location>
</feature>
<dbReference type="EMBL" id="RBIL01000001">
    <property type="protein sequence ID" value="RKQ90918.1"/>
    <property type="molecule type" value="Genomic_DNA"/>
</dbReference>
<feature type="signal peptide" evidence="2">
    <location>
        <begin position="1"/>
        <end position="24"/>
    </location>
</feature>
<keyword evidence="2" id="KW-0732">Signal</keyword>
<feature type="compositionally biased region" description="Pro residues" evidence="1">
    <location>
        <begin position="310"/>
        <end position="327"/>
    </location>
</feature>
<evidence type="ECO:0000256" key="1">
    <source>
        <dbReference type="SAM" id="MobiDB-lite"/>
    </source>
</evidence>
<dbReference type="InterPro" id="IPR016047">
    <property type="entry name" value="M23ase_b-sheet_dom"/>
</dbReference>
<evidence type="ECO:0000256" key="2">
    <source>
        <dbReference type="SAM" id="SignalP"/>
    </source>
</evidence>
<keyword evidence="5" id="KW-1185">Reference proteome</keyword>
<proteinExistence type="predicted"/>
<dbReference type="PANTHER" id="PTHR21666:SF294">
    <property type="entry name" value="PEPTIDASE M23"/>
    <property type="match status" value="1"/>
</dbReference>
<name>A0A660L785_9ACTN</name>
<organism evidence="4 5">
    <name type="scientific">Solirubrobacter pauli</name>
    <dbReference type="NCBI Taxonomy" id="166793"/>
    <lineage>
        <taxon>Bacteria</taxon>
        <taxon>Bacillati</taxon>
        <taxon>Actinomycetota</taxon>
        <taxon>Thermoleophilia</taxon>
        <taxon>Solirubrobacterales</taxon>
        <taxon>Solirubrobacteraceae</taxon>
        <taxon>Solirubrobacter</taxon>
    </lineage>
</organism>
<dbReference type="Pfam" id="PF01551">
    <property type="entry name" value="Peptidase_M23"/>
    <property type="match status" value="1"/>
</dbReference>
<dbReference type="Proteomes" id="UP000278962">
    <property type="component" value="Unassembled WGS sequence"/>
</dbReference>
<comment type="caution">
    <text evidence="4">The sequence shown here is derived from an EMBL/GenBank/DDBJ whole genome shotgun (WGS) entry which is preliminary data.</text>
</comment>
<sequence>MRAAALALLLAVGAWLLAGEPADARNKLKVKATPATVAPGSSVRVVVTGTSRTRCALTVRADRAGSRPSVRRRVARQSRLAIPASSAAGVRIVTVRCGTQTARTRFTVAAATAAPPAPSPAADEHETYGELPIDINEIAGYTVGDGLGGGEYTTRIPFTNGTRIRVSQGANGGYSHGNAYTRNAVDLPAALGTPVRAGFSGVVAAAVGGCPTTTQWGCNRGFGNFVLLKNVDGTCALHAHLTAINVSPGQPAARYTQLGTVGTSGSSTGAHLHYDRIDCASRASLPWSFEEAGNPREGAWVTSSNEPAPAVAPPTPDPAPAPAPPSAPARRPITVDNRVTNGMSMREDSSPARLTTKAWIRCGTRGCNIGGTERGSGGTYDAAVCQTSGERTTNGNDSSAADDGNPERFESTRYYGVRLHDGTFGFISEVWIRASDRGGLGLPGC</sequence>
<evidence type="ECO:0000259" key="3">
    <source>
        <dbReference type="Pfam" id="PF01551"/>
    </source>
</evidence>
<gene>
    <name evidence="4" type="ORF">C8N24_0733</name>
</gene>
<reference evidence="4 5" key="1">
    <citation type="submission" date="2018-10" db="EMBL/GenBank/DDBJ databases">
        <title>Genomic Encyclopedia of Archaeal and Bacterial Type Strains, Phase II (KMG-II): from individual species to whole genera.</title>
        <authorList>
            <person name="Goeker M."/>
        </authorList>
    </citation>
    <scope>NUCLEOTIDE SEQUENCE [LARGE SCALE GENOMIC DNA]</scope>
    <source>
        <strain evidence="4 5">DSM 14954</strain>
    </source>
</reference>
<dbReference type="Gene3D" id="2.70.70.10">
    <property type="entry name" value="Glucose Permease (Domain IIA)"/>
    <property type="match status" value="1"/>
</dbReference>
<dbReference type="PANTHER" id="PTHR21666">
    <property type="entry name" value="PEPTIDASE-RELATED"/>
    <property type="match status" value="1"/>
</dbReference>
<evidence type="ECO:0000313" key="4">
    <source>
        <dbReference type="EMBL" id="RKQ90918.1"/>
    </source>
</evidence>
<dbReference type="CDD" id="cd12797">
    <property type="entry name" value="M23_peptidase"/>
    <property type="match status" value="1"/>
</dbReference>
<dbReference type="SUPFAM" id="SSF51261">
    <property type="entry name" value="Duplicated hybrid motif"/>
    <property type="match status" value="1"/>
</dbReference>